<accession>A0ABR4PB70</accession>
<dbReference type="Proteomes" id="UP001629113">
    <property type="component" value="Unassembled WGS sequence"/>
</dbReference>
<gene>
    <name evidence="2" type="ORF">PVAG01_08805</name>
</gene>
<feature type="region of interest" description="Disordered" evidence="1">
    <location>
        <begin position="21"/>
        <end position="58"/>
    </location>
</feature>
<feature type="compositionally biased region" description="Polar residues" evidence="1">
    <location>
        <begin position="35"/>
        <end position="55"/>
    </location>
</feature>
<protein>
    <submittedName>
        <fullName evidence="2">Uncharacterized protein</fullName>
    </submittedName>
</protein>
<dbReference type="EMBL" id="JBFCZG010000007">
    <property type="protein sequence ID" value="KAL3420306.1"/>
    <property type="molecule type" value="Genomic_DNA"/>
</dbReference>
<proteinExistence type="predicted"/>
<organism evidence="2 3">
    <name type="scientific">Phlyctema vagabunda</name>
    <dbReference type="NCBI Taxonomy" id="108571"/>
    <lineage>
        <taxon>Eukaryota</taxon>
        <taxon>Fungi</taxon>
        <taxon>Dikarya</taxon>
        <taxon>Ascomycota</taxon>
        <taxon>Pezizomycotina</taxon>
        <taxon>Leotiomycetes</taxon>
        <taxon>Helotiales</taxon>
        <taxon>Dermateaceae</taxon>
        <taxon>Phlyctema</taxon>
    </lineage>
</organism>
<comment type="caution">
    <text evidence="2">The sequence shown here is derived from an EMBL/GenBank/DDBJ whole genome shotgun (WGS) entry which is preliminary data.</text>
</comment>
<evidence type="ECO:0000313" key="2">
    <source>
        <dbReference type="EMBL" id="KAL3420306.1"/>
    </source>
</evidence>
<evidence type="ECO:0000313" key="3">
    <source>
        <dbReference type="Proteomes" id="UP001629113"/>
    </source>
</evidence>
<sequence>MMMPSLDTTMPCIDDGDVYSWNNNPDLKDNGDGDSWTQPSSGTSALGTNPILSQDQGKEETLTEQLMKISNWAMGATRELERAITPTPLTVNSSVVSEAFEAANTLVRIINNILLAGSTDGSPQPSSLPTEYSPIFLALASHQYILALFRAFCDSIKRSLGSIFEAIQPDEQALHAAGSSSAQSIMVLQLIMHLLNRISRSLRMRNQKNTDPHDLTFGIESGAEDRSSQSIIDSAQVMLRTLPDEHVKLREVIQELQDYIEEGVYV</sequence>
<reference evidence="2 3" key="1">
    <citation type="submission" date="2024-06" db="EMBL/GenBank/DDBJ databases">
        <title>Complete genome of Phlyctema vagabunda strain 19-DSS-EL-015.</title>
        <authorList>
            <person name="Fiorenzani C."/>
        </authorList>
    </citation>
    <scope>NUCLEOTIDE SEQUENCE [LARGE SCALE GENOMIC DNA]</scope>
    <source>
        <strain evidence="2 3">19-DSS-EL-015</strain>
    </source>
</reference>
<evidence type="ECO:0000256" key="1">
    <source>
        <dbReference type="SAM" id="MobiDB-lite"/>
    </source>
</evidence>
<name>A0ABR4PB70_9HELO</name>
<keyword evidence="3" id="KW-1185">Reference proteome</keyword>